<dbReference type="Proteomes" id="UP000789396">
    <property type="component" value="Unassembled WGS sequence"/>
</dbReference>
<keyword evidence="2" id="KW-1185">Reference proteome</keyword>
<evidence type="ECO:0000313" key="2">
    <source>
        <dbReference type="Proteomes" id="UP000789396"/>
    </source>
</evidence>
<protein>
    <submittedName>
        <fullName evidence="1">3648_t:CDS:1</fullName>
    </submittedName>
</protein>
<reference evidence="1" key="1">
    <citation type="submission" date="2021-06" db="EMBL/GenBank/DDBJ databases">
        <authorList>
            <person name="Kallberg Y."/>
            <person name="Tangrot J."/>
            <person name="Rosling A."/>
        </authorList>
    </citation>
    <scope>NUCLEOTIDE SEQUENCE</scope>
    <source>
        <strain evidence="1">IN212</strain>
    </source>
</reference>
<proteinExistence type="predicted"/>
<gene>
    <name evidence="1" type="ORF">RFULGI_LOCUS12879</name>
</gene>
<accession>A0A9N9NKT6</accession>
<evidence type="ECO:0000313" key="1">
    <source>
        <dbReference type="EMBL" id="CAG8741257.1"/>
    </source>
</evidence>
<dbReference type="AlphaFoldDB" id="A0A9N9NKT6"/>
<name>A0A9N9NKT6_9GLOM</name>
<feature type="non-terminal residue" evidence="1">
    <location>
        <position position="1"/>
    </location>
</feature>
<sequence length="168" mass="19721">LTNGLTEDCKYQQHLDNRFDKYLSKLDDNFNKYQQHLVESDNNLNEYQQHLLEVSNTFKDCDAVKHAIKQFAKQHNFVKSINEVLKKHVDHDTLLKELVKAVEDELEKELQYTRIKDYYSLNLSVGLLLVYETIDDVLKNNLASIPLSFQQAQMNQALLYQETLISIN</sequence>
<comment type="caution">
    <text evidence="1">The sequence shown here is derived from an EMBL/GenBank/DDBJ whole genome shotgun (WGS) entry which is preliminary data.</text>
</comment>
<organism evidence="1 2">
    <name type="scientific">Racocetra fulgida</name>
    <dbReference type="NCBI Taxonomy" id="60492"/>
    <lineage>
        <taxon>Eukaryota</taxon>
        <taxon>Fungi</taxon>
        <taxon>Fungi incertae sedis</taxon>
        <taxon>Mucoromycota</taxon>
        <taxon>Glomeromycotina</taxon>
        <taxon>Glomeromycetes</taxon>
        <taxon>Diversisporales</taxon>
        <taxon>Gigasporaceae</taxon>
        <taxon>Racocetra</taxon>
    </lineage>
</organism>
<dbReference type="EMBL" id="CAJVPZ010032205">
    <property type="protein sequence ID" value="CAG8741257.1"/>
    <property type="molecule type" value="Genomic_DNA"/>
</dbReference>